<evidence type="ECO:0000256" key="6">
    <source>
        <dbReference type="ARBA" id="ARBA00023242"/>
    </source>
</evidence>
<evidence type="ECO:0000313" key="9">
    <source>
        <dbReference type="EMBL" id="EDX03186.1"/>
    </source>
</evidence>
<name>B4Q5N6_DROSI</name>
<dbReference type="GO" id="GO:0003723">
    <property type="term" value="F:RNA binding"/>
    <property type="evidence" value="ECO:0007669"/>
    <property type="project" value="UniProtKB-KW"/>
</dbReference>
<dbReference type="Proteomes" id="UP000000304">
    <property type="component" value="Chromosome 2L"/>
</dbReference>
<dbReference type="GO" id="GO:0007403">
    <property type="term" value="P:glial cell fate determination"/>
    <property type="evidence" value="ECO:0007669"/>
    <property type="project" value="EnsemblMetazoa"/>
</dbReference>
<dbReference type="GO" id="GO:0035222">
    <property type="term" value="P:wing disc pattern formation"/>
    <property type="evidence" value="ECO:0007669"/>
    <property type="project" value="EnsemblMetazoa"/>
</dbReference>
<feature type="compositionally biased region" description="Low complexity" evidence="7">
    <location>
        <begin position="598"/>
        <end position="607"/>
    </location>
</feature>
<feature type="region of interest" description="Disordered" evidence="7">
    <location>
        <begin position="747"/>
        <end position="768"/>
    </location>
</feature>
<feature type="region of interest" description="Disordered" evidence="7">
    <location>
        <begin position="406"/>
        <end position="425"/>
    </location>
</feature>
<dbReference type="GO" id="GO:0007379">
    <property type="term" value="P:segment specification"/>
    <property type="evidence" value="ECO:0007669"/>
    <property type="project" value="EnsemblMetazoa"/>
</dbReference>
<dbReference type="EMBL" id="CM000361">
    <property type="protein sequence ID" value="EDX03186.1"/>
    <property type="molecule type" value="Genomic_DNA"/>
</dbReference>
<feature type="compositionally biased region" description="Low complexity" evidence="7">
    <location>
        <begin position="623"/>
        <end position="632"/>
    </location>
</feature>
<proteinExistence type="predicted"/>
<dbReference type="GO" id="GO:0048106">
    <property type="term" value="P:establishment of thoracic bristle planar orientation"/>
    <property type="evidence" value="ECO:0007669"/>
    <property type="project" value="EnsemblMetazoa"/>
</dbReference>
<dbReference type="Gene3D" id="2.40.290.10">
    <property type="match status" value="1"/>
</dbReference>
<dbReference type="GO" id="GO:0005634">
    <property type="term" value="C:nucleus"/>
    <property type="evidence" value="ECO:0007669"/>
    <property type="project" value="UniProtKB-SubCell"/>
</dbReference>
<dbReference type="InterPro" id="IPR012921">
    <property type="entry name" value="SPOC_C"/>
</dbReference>
<keyword evidence="5" id="KW-0804">Transcription</keyword>
<feature type="region of interest" description="Disordered" evidence="7">
    <location>
        <begin position="703"/>
        <end position="724"/>
    </location>
</feature>
<dbReference type="InterPro" id="IPR016194">
    <property type="entry name" value="SPOC-like_C_dom_sf"/>
</dbReference>
<sequence length="1088" mass="116110">QQFTQQQQQQSEVSSNIDPIGGDNSESCNTRKSRRLQEKEDRSTVDDIIEDVVRNTNTPTGTGPHLPKGAQTPPRRSGRNAQAKKTDAVQIINAVGRPRRSKDRKTIGEQTANLIEEVTASNATVGASHLAPPEGAGVESHVPQLDAKEVEPVSVVAPISTPAPVSVAVPVTVPVPAMVPVKPTMPQHPKKKAIAAAEIESYQAINSSIPSGGLPMHQTAAPATQKITGGVADAVSKALVDPVTGVITAGMPQGKEGNLPAATAAAPANSSNEDGQAGPTPQLQQQQQQHPQQPPQQQANLQINTTLIPSGLPNPITALGKSVQLETSAAALLNKPVSVLVKGNASQVIQQQQPQIVAQPKQPIILQQNPLPTVLQHAQHSTVRPPQPLKAHVLNREKNIQQQLTPTKQAVGQPPQHAPHSGHMLLTDTAGNQQLVQPQIIARHLQQQQHLQVNVPPPAAHSPHSPRIPSQQQQLGPGSAISPQQQQPQTVVIKQAASAAPPQILHVVSSKASVVPQPQQQQLPPTSSTGPHLQLTKPNYSYAPTVLTPTLPAVQQQQQQHLYKQNNQQKGAQVQMPPHGIIMPNHPGMLLQQKLPAHLQPQQHQLNPSPPPGKPNPVLHGLQSGQIIPGSVGSPPPVSAAVLKSAQQQVNSVVPVAGIRTAIPNISPQSQPRVSPLVLPPGISGVPPFDASLHDLGAYVSGRRTQSPPPAHQQASPITPNDSTYRGVTASRDFMLYQHHLMRGGDYDDKMGSSPPLELRRPGSGPPRTIAVPHSLQSPQDRTAADSPQMAQVYVHNTRIPPAHFSEIASRGFIKRGALQLEPPPAHPAPTATISVVVPQQMPAVSSGSPFIGRDGSVQPGSHHHPGKGMDMQLDEMDRMSMIAAVVKQQQEHLPPALPAGMELAAQQAPPAMAPPPGDSLVTLLQRYPVMWQGLLALKTDQAAVQMHFVHGNPNVARASLPSLVDTITPLLRIAQRMRLEQTQLEGVAKKMQVDKEHCMLLALPCGRDHADVLQHSRNLQTGFITYLQQKMAAGIVNIPIPGSEQAAYVVHIFPSCDFANENLERAAPDLKNRVAELAHLLIVIATV</sequence>
<dbReference type="SMR" id="B4Q5N6"/>
<feature type="domain" description="SPOC" evidence="8">
    <location>
        <begin position="921"/>
        <end position="1088"/>
    </location>
</feature>
<feature type="compositionally biased region" description="Low complexity" evidence="7">
    <location>
        <begin position="281"/>
        <end position="298"/>
    </location>
</feature>
<reference evidence="9 10" key="1">
    <citation type="journal article" date="2007" name="Nature">
        <title>Evolution of genes and genomes on the Drosophila phylogeny.</title>
        <authorList>
            <consortium name="Drosophila 12 Genomes Consortium"/>
            <person name="Clark A.G."/>
            <person name="Eisen M.B."/>
            <person name="Smith D.R."/>
            <person name="Bergman C.M."/>
            <person name="Oliver B."/>
            <person name="Markow T.A."/>
            <person name="Kaufman T.C."/>
            <person name="Kellis M."/>
            <person name="Gelbart W."/>
            <person name="Iyer V.N."/>
            <person name="Pollard D.A."/>
            <person name="Sackton T.B."/>
            <person name="Larracuente A.M."/>
            <person name="Singh N.D."/>
            <person name="Abad J.P."/>
            <person name="Abt D.N."/>
            <person name="Adryan B."/>
            <person name="Aguade M."/>
            <person name="Akashi H."/>
            <person name="Anderson W.W."/>
            <person name="Aquadro C.F."/>
            <person name="Ardell D.H."/>
            <person name="Arguello R."/>
            <person name="Artieri C.G."/>
            <person name="Barbash D.A."/>
            <person name="Barker D."/>
            <person name="Barsanti P."/>
            <person name="Batterham P."/>
            <person name="Batzoglou S."/>
            <person name="Begun D."/>
            <person name="Bhutkar A."/>
            <person name="Blanco E."/>
            <person name="Bosak S.A."/>
            <person name="Bradley R.K."/>
            <person name="Brand A.D."/>
            <person name="Brent M.R."/>
            <person name="Brooks A.N."/>
            <person name="Brown R.H."/>
            <person name="Butlin R.K."/>
            <person name="Caggese C."/>
            <person name="Calvi B.R."/>
            <person name="Bernardo de Carvalho A."/>
            <person name="Caspi A."/>
            <person name="Castrezana S."/>
            <person name="Celniker S.E."/>
            <person name="Chang J.L."/>
            <person name="Chapple C."/>
            <person name="Chatterji S."/>
            <person name="Chinwalla A."/>
            <person name="Civetta A."/>
            <person name="Clifton S.W."/>
            <person name="Comeron J.M."/>
            <person name="Costello J.C."/>
            <person name="Coyne J.A."/>
            <person name="Daub J."/>
            <person name="David R.G."/>
            <person name="Delcher A.L."/>
            <person name="Delehaunty K."/>
            <person name="Do C.B."/>
            <person name="Ebling H."/>
            <person name="Edwards K."/>
            <person name="Eickbush T."/>
            <person name="Evans J.D."/>
            <person name="Filipski A."/>
            <person name="Findeiss S."/>
            <person name="Freyhult E."/>
            <person name="Fulton L."/>
            <person name="Fulton R."/>
            <person name="Garcia A.C."/>
            <person name="Gardiner A."/>
            <person name="Garfield D.A."/>
            <person name="Garvin B.E."/>
            <person name="Gibson G."/>
            <person name="Gilbert D."/>
            <person name="Gnerre S."/>
            <person name="Godfrey J."/>
            <person name="Good R."/>
            <person name="Gotea V."/>
            <person name="Gravely B."/>
            <person name="Greenberg A.J."/>
            <person name="Griffiths-Jones S."/>
            <person name="Gross S."/>
            <person name="Guigo R."/>
            <person name="Gustafson E.A."/>
            <person name="Haerty W."/>
            <person name="Hahn M.W."/>
            <person name="Halligan D.L."/>
            <person name="Halpern A.L."/>
            <person name="Halter G.M."/>
            <person name="Han M.V."/>
            <person name="Heger A."/>
            <person name="Hillier L."/>
            <person name="Hinrichs A.S."/>
            <person name="Holmes I."/>
            <person name="Hoskins R.A."/>
            <person name="Hubisz M.J."/>
            <person name="Hultmark D."/>
            <person name="Huntley M.A."/>
            <person name="Jaffe D.B."/>
            <person name="Jagadeeshan S."/>
            <person name="Jeck W.R."/>
            <person name="Johnson J."/>
            <person name="Jones C.D."/>
            <person name="Jordan W.C."/>
            <person name="Karpen G.H."/>
            <person name="Kataoka E."/>
            <person name="Keightley P.D."/>
            <person name="Kheradpour P."/>
            <person name="Kirkness E.F."/>
            <person name="Koerich L.B."/>
            <person name="Kristiansen K."/>
            <person name="Kudrna D."/>
            <person name="Kulathinal R.J."/>
            <person name="Kumar S."/>
            <person name="Kwok R."/>
            <person name="Lander E."/>
            <person name="Langley C.H."/>
            <person name="Lapoint R."/>
            <person name="Lazzaro B.P."/>
            <person name="Lee S.J."/>
            <person name="Levesque L."/>
            <person name="Li R."/>
            <person name="Lin C.F."/>
            <person name="Lin M.F."/>
            <person name="Lindblad-Toh K."/>
            <person name="Llopart A."/>
            <person name="Long M."/>
            <person name="Low L."/>
            <person name="Lozovsky E."/>
            <person name="Lu J."/>
            <person name="Luo M."/>
            <person name="Machado C.A."/>
            <person name="Makalowski W."/>
            <person name="Marzo M."/>
            <person name="Matsuda M."/>
            <person name="Matzkin L."/>
            <person name="McAllister B."/>
            <person name="McBride C.S."/>
            <person name="McKernan B."/>
            <person name="McKernan K."/>
            <person name="Mendez-Lago M."/>
            <person name="Minx P."/>
            <person name="Mollenhauer M.U."/>
            <person name="Montooth K."/>
            <person name="Mount S.M."/>
            <person name="Mu X."/>
            <person name="Myers E."/>
            <person name="Negre B."/>
            <person name="Newfeld S."/>
            <person name="Nielsen R."/>
            <person name="Noor M.A."/>
            <person name="O'Grady P."/>
            <person name="Pachter L."/>
            <person name="Papaceit M."/>
            <person name="Parisi M.J."/>
            <person name="Parisi M."/>
            <person name="Parts L."/>
            <person name="Pedersen J.S."/>
            <person name="Pesole G."/>
            <person name="Phillippy A.M."/>
            <person name="Ponting C.P."/>
            <person name="Pop M."/>
            <person name="Porcelli D."/>
            <person name="Powell J.R."/>
            <person name="Prohaska S."/>
            <person name="Pruitt K."/>
            <person name="Puig M."/>
            <person name="Quesneville H."/>
            <person name="Ram K.R."/>
            <person name="Rand D."/>
            <person name="Rasmussen M.D."/>
            <person name="Reed L.K."/>
            <person name="Reenan R."/>
            <person name="Reily A."/>
            <person name="Remington K.A."/>
            <person name="Rieger T.T."/>
            <person name="Ritchie M.G."/>
            <person name="Robin C."/>
            <person name="Rogers Y.H."/>
            <person name="Rohde C."/>
            <person name="Rozas J."/>
            <person name="Rubenfield M.J."/>
            <person name="Ruiz A."/>
            <person name="Russo S."/>
            <person name="Salzberg S.L."/>
            <person name="Sanchez-Gracia A."/>
            <person name="Saranga D.J."/>
            <person name="Sato H."/>
            <person name="Schaeffer S.W."/>
            <person name="Schatz M.C."/>
            <person name="Schlenke T."/>
            <person name="Schwartz R."/>
            <person name="Segarra C."/>
            <person name="Singh R.S."/>
            <person name="Sirot L."/>
            <person name="Sirota M."/>
            <person name="Sisneros N.B."/>
            <person name="Smith C.D."/>
            <person name="Smith T.F."/>
            <person name="Spieth J."/>
            <person name="Stage D.E."/>
            <person name="Stark A."/>
            <person name="Stephan W."/>
            <person name="Strausberg R.L."/>
            <person name="Strempel S."/>
            <person name="Sturgill D."/>
            <person name="Sutton G."/>
            <person name="Sutton G.G."/>
            <person name="Tao W."/>
            <person name="Teichmann S."/>
            <person name="Tobari Y.N."/>
            <person name="Tomimura Y."/>
            <person name="Tsolas J.M."/>
            <person name="Valente V.L."/>
            <person name="Venter E."/>
            <person name="Venter J.C."/>
            <person name="Vicario S."/>
            <person name="Vieira F.G."/>
            <person name="Vilella A.J."/>
            <person name="Villasante A."/>
            <person name="Walenz B."/>
            <person name="Wang J."/>
            <person name="Wasserman M."/>
            <person name="Watts T."/>
            <person name="Wilson D."/>
            <person name="Wilson R.K."/>
            <person name="Wing R.A."/>
            <person name="Wolfner M.F."/>
            <person name="Wong A."/>
            <person name="Wong G.K."/>
            <person name="Wu C.I."/>
            <person name="Wu G."/>
            <person name="Yamamoto D."/>
            <person name="Yang H.P."/>
            <person name="Yang S.P."/>
            <person name="Yorke J.A."/>
            <person name="Yoshida K."/>
            <person name="Zdobnov E."/>
            <person name="Zhang P."/>
            <person name="Zhang Y."/>
            <person name="Zimin A.V."/>
            <person name="Baldwin J."/>
            <person name="Abdouelleil A."/>
            <person name="Abdulkadir J."/>
            <person name="Abebe A."/>
            <person name="Abera B."/>
            <person name="Abreu J."/>
            <person name="Acer S.C."/>
            <person name="Aftuck L."/>
            <person name="Alexander A."/>
            <person name="An P."/>
            <person name="Anderson E."/>
            <person name="Anderson S."/>
            <person name="Arachi H."/>
            <person name="Azer M."/>
            <person name="Bachantsang P."/>
            <person name="Barry A."/>
            <person name="Bayul T."/>
            <person name="Berlin A."/>
            <person name="Bessette D."/>
            <person name="Bloom T."/>
            <person name="Blye J."/>
            <person name="Boguslavskiy L."/>
            <person name="Bonnet C."/>
            <person name="Boukhgalter B."/>
            <person name="Bourzgui I."/>
            <person name="Brown A."/>
            <person name="Cahill P."/>
            <person name="Channer S."/>
            <person name="Cheshatsang Y."/>
            <person name="Chuda L."/>
            <person name="Citroen M."/>
            <person name="Collymore A."/>
            <person name="Cooke P."/>
            <person name="Costello M."/>
            <person name="D'Aco K."/>
            <person name="Daza R."/>
            <person name="De Haan G."/>
            <person name="DeGray S."/>
            <person name="DeMaso C."/>
            <person name="Dhargay N."/>
            <person name="Dooley K."/>
            <person name="Dooley E."/>
            <person name="Doricent M."/>
            <person name="Dorje P."/>
            <person name="Dorjee K."/>
            <person name="Dupes A."/>
            <person name="Elong R."/>
            <person name="Falk J."/>
            <person name="Farina A."/>
            <person name="Faro S."/>
            <person name="Ferguson D."/>
            <person name="Fisher S."/>
            <person name="Foley C.D."/>
            <person name="Franke A."/>
            <person name="Friedrich D."/>
            <person name="Gadbois L."/>
            <person name="Gearin G."/>
            <person name="Gearin C.R."/>
            <person name="Giannoukos G."/>
            <person name="Goode T."/>
            <person name="Graham J."/>
            <person name="Grandbois E."/>
            <person name="Grewal S."/>
            <person name="Gyaltsen K."/>
            <person name="Hafez N."/>
            <person name="Hagos B."/>
            <person name="Hall J."/>
            <person name="Henson C."/>
            <person name="Hollinger A."/>
            <person name="Honan T."/>
            <person name="Huard M.D."/>
            <person name="Hughes L."/>
            <person name="Hurhula B."/>
            <person name="Husby M.E."/>
            <person name="Kamat A."/>
            <person name="Kanga B."/>
            <person name="Kashin S."/>
            <person name="Khazanovich D."/>
            <person name="Kisner P."/>
            <person name="Lance K."/>
            <person name="Lara M."/>
            <person name="Lee W."/>
            <person name="Lennon N."/>
            <person name="Letendre F."/>
            <person name="LeVine R."/>
            <person name="Lipovsky A."/>
            <person name="Liu X."/>
            <person name="Liu J."/>
            <person name="Liu S."/>
            <person name="Lokyitsang T."/>
            <person name="Lokyitsang Y."/>
            <person name="Lubonja R."/>
            <person name="Lui A."/>
            <person name="MacDonald P."/>
            <person name="Magnisalis V."/>
            <person name="Maru K."/>
            <person name="Matthews C."/>
            <person name="McCusker W."/>
            <person name="McDonough S."/>
            <person name="Mehta T."/>
            <person name="Meldrim J."/>
            <person name="Meneus L."/>
            <person name="Mihai O."/>
            <person name="Mihalev A."/>
            <person name="Mihova T."/>
            <person name="Mittelman R."/>
            <person name="Mlenga V."/>
            <person name="Montmayeur A."/>
            <person name="Mulrain L."/>
            <person name="Navidi A."/>
            <person name="Naylor J."/>
            <person name="Negash T."/>
            <person name="Nguyen T."/>
            <person name="Nguyen N."/>
            <person name="Nicol R."/>
            <person name="Norbu C."/>
            <person name="Norbu N."/>
            <person name="Novod N."/>
            <person name="O'Neill B."/>
            <person name="Osman S."/>
            <person name="Markiewicz E."/>
            <person name="Oyono O.L."/>
            <person name="Patti C."/>
            <person name="Phunkhang P."/>
            <person name="Pierre F."/>
            <person name="Priest M."/>
            <person name="Raghuraman S."/>
            <person name="Rege F."/>
            <person name="Reyes R."/>
            <person name="Rise C."/>
            <person name="Rogov P."/>
            <person name="Ross K."/>
            <person name="Ryan E."/>
            <person name="Settipalli S."/>
            <person name="Shea T."/>
            <person name="Sherpa N."/>
            <person name="Shi L."/>
            <person name="Shih D."/>
            <person name="Sparrow T."/>
            <person name="Spaulding J."/>
            <person name="Stalker J."/>
            <person name="Stange-Thomann N."/>
            <person name="Stavropoulos S."/>
            <person name="Stone C."/>
            <person name="Strader C."/>
            <person name="Tesfaye S."/>
            <person name="Thomson T."/>
            <person name="Thoulutsang Y."/>
            <person name="Thoulutsang D."/>
            <person name="Topham K."/>
            <person name="Topping I."/>
            <person name="Tsamla T."/>
            <person name="Vassiliev H."/>
            <person name="Vo A."/>
            <person name="Wangchuk T."/>
            <person name="Wangdi T."/>
            <person name="Weiand M."/>
            <person name="Wilkinson J."/>
            <person name="Wilson A."/>
            <person name="Yadav S."/>
            <person name="Young G."/>
            <person name="Yu Q."/>
            <person name="Zembek L."/>
            <person name="Zhong D."/>
            <person name="Zimmer A."/>
            <person name="Zwirko Z."/>
            <person name="Jaffe D.B."/>
            <person name="Alvarez P."/>
            <person name="Brockman W."/>
            <person name="Butler J."/>
            <person name="Chin C."/>
            <person name="Gnerre S."/>
            <person name="Grabherr M."/>
            <person name="Kleber M."/>
            <person name="Mauceli E."/>
            <person name="MacCallum I."/>
        </authorList>
    </citation>
    <scope>NUCLEOTIDE SEQUENCE [LARGE SCALE GENOMIC DNA]</scope>
    <source>
        <strain evidence="10">white501</strain>
    </source>
</reference>
<feature type="region of interest" description="Disordered" evidence="7">
    <location>
        <begin position="598"/>
        <end position="632"/>
    </location>
</feature>
<dbReference type="InterPro" id="IPR010912">
    <property type="entry name" value="SPOC_met"/>
</dbReference>
<evidence type="ECO:0000256" key="1">
    <source>
        <dbReference type="ARBA" id="ARBA00004123"/>
    </source>
</evidence>
<organism evidence="9 10">
    <name type="scientific">Drosophila simulans</name>
    <name type="common">Fruit fly</name>
    <dbReference type="NCBI Taxonomy" id="7240"/>
    <lineage>
        <taxon>Eukaryota</taxon>
        <taxon>Metazoa</taxon>
        <taxon>Ecdysozoa</taxon>
        <taxon>Arthropoda</taxon>
        <taxon>Hexapoda</taxon>
        <taxon>Insecta</taxon>
        <taxon>Pterygota</taxon>
        <taxon>Neoptera</taxon>
        <taxon>Endopterygota</taxon>
        <taxon>Diptera</taxon>
        <taxon>Brachycera</taxon>
        <taxon>Muscomorpha</taxon>
        <taxon>Ephydroidea</taxon>
        <taxon>Drosophilidae</taxon>
        <taxon>Drosophila</taxon>
        <taxon>Sophophora</taxon>
    </lineage>
</organism>
<keyword evidence="6" id="KW-0539">Nucleus</keyword>
<evidence type="ECO:0000313" key="10">
    <source>
        <dbReference type="Proteomes" id="UP000000304"/>
    </source>
</evidence>
<feature type="compositionally biased region" description="Low complexity" evidence="7">
    <location>
        <begin position="1"/>
        <end position="10"/>
    </location>
</feature>
<feature type="compositionally biased region" description="Basic and acidic residues" evidence="7">
    <location>
        <begin position="35"/>
        <end position="45"/>
    </location>
</feature>
<feature type="region of interest" description="Disordered" evidence="7">
    <location>
        <begin position="447"/>
        <end position="495"/>
    </location>
</feature>
<keyword evidence="2" id="KW-0694">RNA-binding</keyword>
<keyword evidence="10" id="KW-1185">Reference proteome</keyword>
<protein>
    <submittedName>
        <fullName evidence="9">GD23007</fullName>
    </submittedName>
</protein>
<keyword evidence="3" id="KW-0805">Transcription regulation</keyword>
<feature type="region of interest" description="Disordered" evidence="7">
    <location>
        <begin position="1"/>
        <end position="87"/>
    </location>
</feature>
<comment type="subcellular location">
    <subcellularLocation>
        <location evidence="1">Nucleus</location>
    </subcellularLocation>
</comment>
<accession>B4Q5N6</accession>
<feature type="non-terminal residue" evidence="9">
    <location>
        <position position="1"/>
    </location>
</feature>
<dbReference type="FunFam" id="2.40.290.10:FF:000002">
    <property type="entry name" value="Spen family transcriptional repressor"/>
    <property type="match status" value="1"/>
</dbReference>
<evidence type="ECO:0000259" key="8">
    <source>
        <dbReference type="PROSITE" id="PS50917"/>
    </source>
</evidence>
<dbReference type="GO" id="GO:0007411">
    <property type="term" value="P:axon guidance"/>
    <property type="evidence" value="ECO:0007669"/>
    <property type="project" value="EnsemblMetazoa"/>
</dbReference>
<evidence type="ECO:0000256" key="4">
    <source>
        <dbReference type="ARBA" id="ARBA00023054"/>
    </source>
</evidence>
<dbReference type="GO" id="GO:0035321">
    <property type="term" value="P:maintenance of imaginal disc-derived wing hair orientation"/>
    <property type="evidence" value="ECO:0007669"/>
    <property type="project" value="EnsemblMetazoa"/>
</dbReference>
<dbReference type="GO" id="GO:0090263">
    <property type="term" value="P:positive regulation of canonical Wnt signaling pathway"/>
    <property type="evidence" value="ECO:0007669"/>
    <property type="project" value="EnsemblMetazoa"/>
</dbReference>
<gene>
    <name evidence="9" type="primary">Dsim\GD23007</name>
    <name evidence="9" type="ORF">Dsim_GD23007</name>
</gene>
<feature type="region of interest" description="Disordered" evidence="7">
    <location>
        <begin position="251"/>
        <end position="298"/>
    </location>
</feature>
<dbReference type="OMA" id="GKGMDMQ"/>
<evidence type="ECO:0000256" key="7">
    <source>
        <dbReference type="SAM" id="MobiDB-lite"/>
    </source>
</evidence>
<dbReference type="Pfam" id="PF07744">
    <property type="entry name" value="SPOC"/>
    <property type="match status" value="1"/>
</dbReference>
<evidence type="ECO:0000256" key="5">
    <source>
        <dbReference type="ARBA" id="ARBA00023163"/>
    </source>
</evidence>
<dbReference type="GO" id="GO:0008586">
    <property type="term" value="P:imaginal disc-derived wing vein morphogenesis"/>
    <property type="evidence" value="ECO:0007669"/>
    <property type="project" value="EnsemblMetazoa"/>
</dbReference>
<dbReference type="STRING" id="7240.B4Q5N6"/>
<evidence type="ECO:0000256" key="2">
    <source>
        <dbReference type="ARBA" id="ARBA00022884"/>
    </source>
</evidence>
<dbReference type="SUPFAM" id="SSF100939">
    <property type="entry name" value="SPOC domain-like"/>
    <property type="match status" value="1"/>
</dbReference>
<evidence type="ECO:0000256" key="3">
    <source>
        <dbReference type="ARBA" id="ARBA00023015"/>
    </source>
</evidence>
<keyword evidence="4" id="KW-0175">Coiled coil</keyword>
<feature type="region of interest" description="Disordered" evidence="7">
    <location>
        <begin position="511"/>
        <end position="538"/>
    </location>
</feature>
<dbReference type="OrthoDB" id="6407164at2759"/>
<dbReference type="AlphaFoldDB" id="B4Q5N6"/>
<dbReference type="GO" id="GO:0048749">
    <property type="term" value="P:compound eye development"/>
    <property type="evidence" value="ECO:0007669"/>
    <property type="project" value="EnsemblMetazoa"/>
</dbReference>
<dbReference type="CDD" id="cd21543">
    <property type="entry name" value="SPOC_SHARP"/>
    <property type="match status" value="1"/>
</dbReference>
<dbReference type="GO" id="GO:0007422">
    <property type="term" value="P:peripheral nervous system development"/>
    <property type="evidence" value="ECO:0007669"/>
    <property type="project" value="EnsemblMetazoa"/>
</dbReference>
<dbReference type="GO" id="GO:0006355">
    <property type="term" value="P:regulation of DNA-templated transcription"/>
    <property type="evidence" value="ECO:0007669"/>
    <property type="project" value="EnsemblMetazoa"/>
</dbReference>
<dbReference type="PROSITE" id="PS50917">
    <property type="entry name" value="SPOC"/>
    <property type="match status" value="1"/>
</dbReference>
<dbReference type="HOGENOM" id="CLU_289135_0_0_1"/>
<feature type="compositionally biased region" description="Low complexity" evidence="7">
    <location>
        <begin position="511"/>
        <end position="528"/>
    </location>
</feature>